<dbReference type="STRING" id="1867952.MTBPR1_10447"/>
<dbReference type="InterPro" id="IPR035919">
    <property type="entry name" value="EAL_sf"/>
</dbReference>
<dbReference type="Pfam" id="PF00563">
    <property type="entry name" value="EAL"/>
    <property type="match status" value="1"/>
</dbReference>
<dbReference type="CDD" id="cd01949">
    <property type="entry name" value="GGDEF"/>
    <property type="match status" value="1"/>
</dbReference>
<feature type="domain" description="EAL" evidence="1">
    <location>
        <begin position="315"/>
        <end position="570"/>
    </location>
</feature>
<reference evidence="3 4" key="1">
    <citation type="submission" date="2016-07" db="EMBL/GenBank/DDBJ databases">
        <authorList>
            <person name="Lefevre C.T."/>
        </authorList>
    </citation>
    <scope>NUCLEOTIDE SEQUENCE [LARGE SCALE GENOMIC DNA]</scope>
    <source>
        <strain evidence="3">PR1</strain>
    </source>
</reference>
<dbReference type="InterPro" id="IPR050706">
    <property type="entry name" value="Cyclic-di-GMP_PDE-like"/>
</dbReference>
<protein>
    <submittedName>
        <fullName evidence="3">Uncharacterized protein</fullName>
    </submittedName>
</protein>
<sequence length="574" mass="64555">MQVEGLKKALEHSENRLGEMMGNLPVTLFRLRMDKSGDISFPYISAGSAALMGADSEALLKEPKNFLTILDAKDRYKLLRRLVQSAHRKTPFDEEVCLHVSALNKVWVRVFANIHDSNADETIWDGAAIDITGQHLLDERLRYLAYHEETTQLPNRLAMEEHLNELFDSVDETPFAILALAIDRLDLVNDTLGLETANRLVTTVAEHLQKSLPHGTFLSHPRAESFCIVWQDFCDDKDVAAVADKLLQTMKIPFQVGTRRLDISVSMGISLAYKDAEDAENLMMNADTALRRAHLTSPGGYRFYVEEMNTRALRVLAYENRLRKAINSEEFVPFFQPLVDVKTGQIASMEALARWKHPRLGLIGPGEFVPVAEEAGLIGEICHQILHSTCATAKKWLDEGHKPLPLAVNISWRQFAQPERLLLLMSRVLDETGMPAELIELELTESSVMEEPDSAIRTLNDLREFGVQASIDDFGTGYSSLSYLKRLPISKLKIDRAFINEVNHNERDAAIVEAIIQLARALGLKTVAEGIETQEQFEFLREKGCDLAQGFYFSKPVPAHEMEKMLIKGGFSLP</sequence>
<evidence type="ECO:0000313" key="4">
    <source>
        <dbReference type="Proteomes" id="UP000231658"/>
    </source>
</evidence>
<gene>
    <name evidence="3" type="ORF">MTBPR1_10447</name>
</gene>
<dbReference type="Gene3D" id="3.20.20.450">
    <property type="entry name" value="EAL domain"/>
    <property type="match status" value="1"/>
</dbReference>
<dbReference type="InterPro" id="IPR000160">
    <property type="entry name" value="GGDEF_dom"/>
</dbReference>
<dbReference type="SMART" id="SM00052">
    <property type="entry name" value="EAL"/>
    <property type="match status" value="1"/>
</dbReference>
<dbReference type="PROSITE" id="PS50883">
    <property type="entry name" value="EAL"/>
    <property type="match status" value="1"/>
</dbReference>
<dbReference type="EMBL" id="FLYE01000001">
    <property type="protein sequence ID" value="SCA55200.1"/>
    <property type="molecule type" value="Genomic_DNA"/>
</dbReference>
<dbReference type="SUPFAM" id="SSF55073">
    <property type="entry name" value="Nucleotide cyclase"/>
    <property type="match status" value="1"/>
</dbReference>
<dbReference type="FunFam" id="3.20.20.450:FF:000001">
    <property type="entry name" value="Cyclic di-GMP phosphodiesterase yahA"/>
    <property type="match status" value="1"/>
</dbReference>
<dbReference type="PROSITE" id="PS50887">
    <property type="entry name" value="GGDEF"/>
    <property type="match status" value="1"/>
</dbReference>
<dbReference type="SMART" id="SM00267">
    <property type="entry name" value="GGDEF"/>
    <property type="match status" value="1"/>
</dbReference>
<dbReference type="GO" id="GO:0071111">
    <property type="term" value="F:cyclic-guanylate-specific phosphodiesterase activity"/>
    <property type="evidence" value="ECO:0007669"/>
    <property type="project" value="InterPro"/>
</dbReference>
<name>A0A1C3RD36_9PROT</name>
<dbReference type="InterPro" id="IPR001633">
    <property type="entry name" value="EAL_dom"/>
</dbReference>
<feature type="domain" description="GGDEF" evidence="2">
    <location>
        <begin position="173"/>
        <end position="308"/>
    </location>
</feature>
<dbReference type="InterPro" id="IPR043128">
    <property type="entry name" value="Rev_trsase/Diguanyl_cyclase"/>
</dbReference>
<dbReference type="PANTHER" id="PTHR33121:SF70">
    <property type="entry name" value="SIGNALING PROTEIN YKOW"/>
    <property type="match status" value="1"/>
</dbReference>
<keyword evidence="4" id="KW-1185">Reference proteome</keyword>
<dbReference type="Proteomes" id="UP000231658">
    <property type="component" value="Unassembled WGS sequence"/>
</dbReference>
<accession>A0A1C3RD36</accession>
<dbReference type="SUPFAM" id="SSF141868">
    <property type="entry name" value="EAL domain-like"/>
    <property type="match status" value="1"/>
</dbReference>
<organism evidence="3 4">
    <name type="scientific">Candidatus Terasakiella magnetica</name>
    <dbReference type="NCBI Taxonomy" id="1867952"/>
    <lineage>
        <taxon>Bacteria</taxon>
        <taxon>Pseudomonadati</taxon>
        <taxon>Pseudomonadota</taxon>
        <taxon>Alphaproteobacteria</taxon>
        <taxon>Rhodospirillales</taxon>
        <taxon>Terasakiellaceae</taxon>
        <taxon>Terasakiella</taxon>
    </lineage>
</organism>
<dbReference type="PANTHER" id="PTHR33121">
    <property type="entry name" value="CYCLIC DI-GMP PHOSPHODIESTERASE PDEF"/>
    <property type="match status" value="1"/>
</dbReference>
<dbReference type="CDD" id="cd01948">
    <property type="entry name" value="EAL"/>
    <property type="match status" value="1"/>
</dbReference>
<evidence type="ECO:0000313" key="3">
    <source>
        <dbReference type="EMBL" id="SCA55200.1"/>
    </source>
</evidence>
<evidence type="ECO:0000259" key="2">
    <source>
        <dbReference type="PROSITE" id="PS50887"/>
    </source>
</evidence>
<dbReference type="InterPro" id="IPR029787">
    <property type="entry name" value="Nucleotide_cyclase"/>
</dbReference>
<dbReference type="AlphaFoldDB" id="A0A1C3RD36"/>
<dbReference type="Gene3D" id="3.30.450.20">
    <property type="entry name" value="PAS domain"/>
    <property type="match status" value="1"/>
</dbReference>
<evidence type="ECO:0000259" key="1">
    <source>
        <dbReference type="PROSITE" id="PS50883"/>
    </source>
</evidence>
<proteinExistence type="predicted"/>
<dbReference type="Gene3D" id="3.30.70.270">
    <property type="match status" value="1"/>
</dbReference>
<dbReference type="Pfam" id="PF00990">
    <property type="entry name" value="GGDEF"/>
    <property type="match status" value="1"/>
</dbReference>
<dbReference type="NCBIfam" id="TIGR00254">
    <property type="entry name" value="GGDEF"/>
    <property type="match status" value="1"/>
</dbReference>